<evidence type="ECO:0000313" key="2">
    <source>
        <dbReference type="EMBL" id="GAA2637488.1"/>
    </source>
</evidence>
<feature type="compositionally biased region" description="Basic and acidic residues" evidence="1">
    <location>
        <begin position="1"/>
        <end position="10"/>
    </location>
</feature>
<evidence type="ECO:0000256" key="1">
    <source>
        <dbReference type="SAM" id="MobiDB-lite"/>
    </source>
</evidence>
<dbReference type="EMBL" id="BAAATD010000022">
    <property type="protein sequence ID" value="GAA2637488.1"/>
    <property type="molecule type" value="Genomic_DNA"/>
</dbReference>
<comment type="caution">
    <text evidence="2">The sequence shown here is derived from an EMBL/GenBank/DDBJ whole genome shotgun (WGS) entry which is preliminary data.</text>
</comment>
<dbReference type="Proteomes" id="UP001501509">
    <property type="component" value="Unassembled WGS sequence"/>
</dbReference>
<gene>
    <name evidence="2" type="ORF">GCM10010411_91370</name>
</gene>
<reference evidence="2 3" key="1">
    <citation type="journal article" date="2019" name="Int. J. Syst. Evol. Microbiol.">
        <title>The Global Catalogue of Microorganisms (GCM) 10K type strain sequencing project: providing services to taxonomists for standard genome sequencing and annotation.</title>
        <authorList>
            <consortium name="The Broad Institute Genomics Platform"/>
            <consortium name="The Broad Institute Genome Sequencing Center for Infectious Disease"/>
            <person name="Wu L."/>
            <person name="Ma J."/>
        </authorList>
    </citation>
    <scope>NUCLEOTIDE SEQUENCE [LARGE SCALE GENOMIC DNA]</scope>
    <source>
        <strain evidence="2 3">JCM 6833</strain>
    </source>
</reference>
<keyword evidence="3" id="KW-1185">Reference proteome</keyword>
<accession>A0ABN3QXR1</accession>
<name>A0ABN3QXR1_9ACTN</name>
<sequence length="72" mass="7601">MNEPNSRRPDLPSMEPVRRGGGARPSRAGLSSEVPRGYADQAEVFLVAVLVRVPPAEGEDASQRTVAADVSA</sequence>
<proteinExistence type="predicted"/>
<protein>
    <submittedName>
        <fullName evidence="2">Uncharacterized protein</fullName>
    </submittedName>
</protein>
<organism evidence="2 3">
    <name type="scientific">Actinomadura fulvescens</name>
    <dbReference type="NCBI Taxonomy" id="46160"/>
    <lineage>
        <taxon>Bacteria</taxon>
        <taxon>Bacillati</taxon>
        <taxon>Actinomycetota</taxon>
        <taxon>Actinomycetes</taxon>
        <taxon>Streptosporangiales</taxon>
        <taxon>Thermomonosporaceae</taxon>
        <taxon>Actinomadura</taxon>
    </lineage>
</organism>
<feature type="region of interest" description="Disordered" evidence="1">
    <location>
        <begin position="1"/>
        <end position="34"/>
    </location>
</feature>
<evidence type="ECO:0000313" key="3">
    <source>
        <dbReference type="Proteomes" id="UP001501509"/>
    </source>
</evidence>